<dbReference type="EMBL" id="PZKE01000014">
    <property type="protein sequence ID" value="PTE13444.1"/>
    <property type="molecule type" value="Genomic_DNA"/>
</dbReference>
<dbReference type="InterPro" id="IPR015421">
    <property type="entry name" value="PyrdxlP-dep_Trfase_major"/>
</dbReference>
<organism evidence="4 5">
    <name type="scientific">Fuscovulum blasticum DSM 2131</name>
    <dbReference type="NCBI Taxonomy" id="1188250"/>
    <lineage>
        <taxon>Bacteria</taxon>
        <taxon>Pseudomonadati</taxon>
        <taxon>Pseudomonadota</taxon>
        <taxon>Alphaproteobacteria</taxon>
        <taxon>Rhodobacterales</taxon>
        <taxon>Paracoccaceae</taxon>
        <taxon>Pseudogemmobacter</taxon>
    </lineage>
</organism>
<dbReference type="Proteomes" id="UP000241362">
    <property type="component" value="Unassembled WGS sequence"/>
</dbReference>
<reference evidence="4 5" key="1">
    <citation type="submission" date="2018-03" db="EMBL/GenBank/DDBJ databases">
        <title>Rhodobacter blasticus.</title>
        <authorList>
            <person name="Meyer T.E."/>
            <person name="Miller S."/>
            <person name="Lodha T."/>
            <person name="Gandham S."/>
            <person name="Chintalapati S."/>
            <person name="Chintalapati V.R."/>
        </authorList>
    </citation>
    <scope>NUCLEOTIDE SEQUENCE [LARGE SCALE GENOMIC DNA]</scope>
    <source>
        <strain evidence="4 5">DSM 2131</strain>
    </source>
</reference>
<dbReference type="InterPro" id="IPR015422">
    <property type="entry name" value="PyrdxlP-dep_Trfase_small"/>
</dbReference>
<dbReference type="InterPro" id="IPR005814">
    <property type="entry name" value="Aminotrans_3"/>
</dbReference>
<evidence type="ECO:0000313" key="5">
    <source>
        <dbReference type="Proteomes" id="UP000241362"/>
    </source>
</evidence>
<keyword evidence="4" id="KW-0032">Aminotransferase</keyword>
<sequence length="449" mass="49208">MQDRPNRDLSKSNAQFRRAVKRLPLGVSSTFRYWGDDRTVYVHHGKGGRTWDIDGNGYVDYRLGYGPAILGYADDRVDAAARKGMEVGGVFALSTEKELIVADRIAKMVPAAELVRFSNSGTEAVMAALRLARAFTGREEYLLVEGGYHGLFDAAMWMADMEGWTPGSNADPDVVPYGKGIPPTVKKLAHLVPMNDMQRLEDTFRKHGDRLAAMLIEPIQGNCCAIMARVEYVRLARELCDRYGVMLIIDEVKTGFRVGKGGIQGILGVKPDITTFAKAVANGYPIALVAGREDVMRTFRYGGASHGGTYTAHSVSLAAAEECLRILDETPALETLANHGTQLMAGISAILNARGIVHSYSGHPSMFGLFFDAAPPDNYRAWKASDYSFYDRMAHYLHDLGIIVEPDSREPWFMCEAHGLDATCLTDTLAAVERAVDLTLEDLAAEAAE</sequence>
<keyword evidence="5" id="KW-1185">Reference proteome</keyword>
<proteinExistence type="inferred from homology"/>
<comment type="similarity">
    <text evidence="3">Belongs to the class-III pyridoxal-phosphate-dependent aminotransferase family.</text>
</comment>
<comment type="caution">
    <text evidence="4">The sequence shown here is derived from an EMBL/GenBank/DDBJ whole genome shotgun (WGS) entry which is preliminary data.</text>
</comment>
<dbReference type="GO" id="GO:0030170">
    <property type="term" value="F:pyridoxal phosphate binding"/>
    <property type="evidence" value="ECO:0007669"/>
    <property type="project" value="InterPro"/>
</dbReference>
<keyword evidence="4" id="KW-0808">Transferase</keyword>
<protein>
    <submittedName>
        <fullName evidence="4">Aspartate aminotransferase family protein</fullName>
    </submittedName>
</protein>
<dbReference type="PANTHER" id="PTHR43713:SF3">
    <property type="entry name" value="GLUTAMATE-1-SEMIALDEHYDE 2,1-AMINOMUTASE 1, CHLOROPLASTIC-RELATED"/>
    <property type="match status" value="1"/>
</dbReference>
<gene>
    <name evidence="4" type="ORF">C5F44_13965</name>
</gene>
<dbReference type="GO" id="GO:0008483">
    <property type="term" value="F:transaminase activity"/>
    <property type="evidence" value="ECO:0007669"/>
    <property type="project" value="UniProtKB-KW"/>
</dbReference>
<evidence type="ECO:0000256" key="1">
    <source>
        <dbReference type="ARBA" id="ARBA00001933"/>
    </source>
</evidence>
<dbReference type="SUPFAM" id="SSF53383">
    <property type="entry name" value="PLP-dependent transferases"/>
    <property type="match status" value="1"/>
</dbReference>
<name>A0A2T4J6B6_FUSBL</name>
<dbReference type="RefSeq" id="WP_107674158.1">
    <property type="nucleotide sequence ID" value="NZ_PZKE01000014.1"/>
</dbReference>
<dbReference type="PROSITE" id="PS00600">
    <property type="entry name" value="AA_TRANSFER_CLASS_3"/>
    <property type="match status" value="1"/>
</dbReference>
<evidence type="ECO:0000313" key="4">
    <source>
        <dbReference type="EMBL" id="PTE13444.1"/>
    </source>
</evidence>
<dbReference type="InterPro" id="IPR015424">
    <property type="entry name" value="PyrdxlP-dep_Trfase"/>
</dbReference>
<accession>A0A2T4J6B6</accession>
<comment type="cofactor">
    <cofactor evidence="1">
        <name>pyridoxal 5'-phosphate</name>
        <dbReference type="ChEBI" id="CHEBI:597326"/>
    </cofactor>
</comment>
<keyword evidence="2 3" id="KW-0663">Pyridoxal phosphate</keyword>
<evidence type="ECO:0000256" key="3">
    <source>
        <dbReference type="RuleBase" id="RU003560"/>
    </source>
</evidence>
<dbReference type="Gene3D" id="3.40.640.10">
    <property type="entry name" value="Type I PLP-dependent aspartate aminotransferase-like (Major domain)"/>
    <property type="match status" value="1"/>
</dbReference>
<dbReference type="Gene3D" id="3.90.1150.10">
    <property type="entry name" value="Aspartate Aminotransferase, domain 1"/>
    <property type="match status" value="1"/>
</dbReference>
<evidence type="ECO:0000256" key="2">
    <source>
        <dbReference type="ARBA" id="ARBA00022898"/>
    </source>
</evidence>
<dbReference type="Pfam" id="PF00202">
    <property type="entry name" value="Aminotran_3"/>
    <property type="match status" value="1"/>
</dbReference>
<dbReference type="AlphaFoldDB" id="A0A2T4J6B6"/>
<dbReference type="InterPro" id="IPR049704">
    <property type="entry name" value="Aminotrans_3_PPA_site"/>
</dbReference>
<dbReference type="PANTHER" id="PTHR43713">
    <property type="entry name" value="GLUTAMATE-1-SEMIALDEHYDE 2,1-AMINOMUTASE"/>
    <property type="match status" value="1"/>
</dbReference>
<dbReference type="CDD" id="cd00610">
    <property type="entry name" value="OAT_like"/>
    <property type="match status" value="1"/>
</dbReference>